<dbReference type="Proteomes" id="UP000829998">
    <property type="component" value="Chromosome"/>
</dbReference>
<name>A0ABY4LMM0_9FLAO</name>
<protein>
    <recommendedName>
        <fullName evidence="3">Bacteriocin-type signal sequence-containing protein</fullName>
    </recommendedName>
</protein>
<dbReference type="RefSeq" id="WP_248726645.1">
    <property type="nucleotide sequence ID" value="NZ_CP096829.1"/>
</dbReference>
<evidence type="ECO:0000313" key="1">
    <source>
        <dbReference type="EMBL" id="UPZ14345.1"/>
    </source>
</evidence>
<organism evidence="1 2">
    <name type="scientific">Flavobacterium humidisoli</name>
    <dbReference type="NCBI Taxonomy" id="2937442"/>
    <lineage>
        <taxon>Bacteria</taxon>
        <taxon>Pseudomonadati</taxon>
        <taxon>Bacteroidota</taxon>
        <taxon>Flavobacteriia</taxon>
        <taxon>Flavobacteriales</taxon>
        <taxon>Flavobacteriaceae</taxon>
        <taxon>Flavobacterium</taxon>
    </lineage>
</organism>
<keyword evidence="2" id="KW-1185">Reference proteome</keyword>
<sequence length="61" mass="6512">MLKNILKLDGVAELTKTEKRSVKGGLACVDGVCPKPGNYCCPPYPDTEEQLCRLIGTSCPG</sequence>
<reference evidence="1 2" key="1">
    <citation type="submission" date="2022-04" db="EMBL/GenBank/DDBJ databases">
        <authorList>
            <person name="Ra J.-S."/>
            <person name="Kim S.-B."/>
        </authorList>
    </citation>
    <scope>NUCLEOTIDE SEQUENCE [LARGE SCALE GENOMIC DNA]</scope>
    <source>
        <strain evidence="1 2">MMS21-Er5</strain>
    </source>
</reference>
<gene>
    <name evidence="1" type="ORF">M0M44_16445</name>
</gene>
<proteinExistence type="predicted"/>
<evidence type="ECO:0000313" key="2">
    <source>
        <dbReference type="Proteomes" id="UP000829998"/>
    </source>
</evidence>
<evidence type="ECO:0008006" key="3">
    <source>
        <dbReference type="Google" id="ProtNLM"/>
    </source>
</evidence>
<accession>A0ABY4LMM0</accession>
<dbReference type="EMBL" id="CP096829">
    <property type="protein sequence ID" value="UPZ14345.1"/>
    <property type="molecule type" value="Genomic_DNA"/>
</dbReference>